<dbReference type="AlphaFoldDB" id="A0A1W4X7U1"/>
<name>A0A1W4X7U1_AGRPL</name>
<evidence type="ECO:0000313" key="12">
    <source>
        <dbReference type="RefSeq" id="XP_018332166.1"/>
    </source>
</evidence>
<dbReference type="GO" id="GO:0008017">
    <property type="term" value="F:microtubule binding"/>
    <property type="evidence" value="ECO:0007669"/>
    <property type="project" value="InterPro"/>
</dbReference>
<comment type="subcellular location">
    <subcellularLocation>
        <location evidence="1">Cytoplasm</location>
        <location evidence="1">Cytoskeleton</location>
    </subcellularLocation>
</comment>
<keyword evidence="5 8" id="KW-0175">Coiled coil</keyword>
<protein>
    <submittedName>
        <fullName evidence="12">Kinesin-like protein costa</fullName>
    </submittedName>
</protein>
<gene>
    <name evidence="12" type="primary">LOC108741731</name>
</gene>
<dbReference type="GO" id="GO:0007052">
    <property type="term" value="P:mitotic spindle organization"/>
    <property type="evidence" value="ECO:0007669"/>
    <property type="project" value="TreeGrafter"/>
</dbReference>
<keyword evidence="3 7" id="KW-0547">Nucleotide-binding</keyword>
<feature type="compositionally biased region" description="Basic and acidic residues" evidence="9">
    <location>
        <begin position="388"/>
        <end position="403"/>
    </location>
</feature>
<keyword evidence="4 7" id="KW-0067">ATP-binding</keyword>
<evidence type="ECO:0000256" key="1">
    <source>
        <dbReference type="ARBA" id="ARBA00004245"/>
    </source>
</evidence>
<dbReference type="RefSeq" id="XP_018332166.1">
    <property type="nucleotide sequence ID" value="XM_018476664.2"/>
</dbReference>
<dbReference type="PRINTS" id="PR00380">
    <property type="entry name" value="KINESINHEAVY"/>
</dbReference>
<organism evidence="11 12">
    <name type="scientific">Agrilus planipennis</name>
    <name type="common">Emerald ash borer</name>
    <name type="synonym">Agrilus marcopoli</name>
    <dbReference type="NCBI Taxonomy" id="224129"/>
    <lineage>
        <taxon>Eukaryota</taxon>
        <taxon>Metazoa</taxon>
        <taxon>Ecdysozoa</taxon>
        <taxon>Arthropoda</taxon>
        <taxon>Hexapoda</taxon>
        <taxon>Insecta</taxon>
        <taxon>Pterygota</taxon>
        <taxon>Neoptera</taxon>
        <taxon>Endopterygota</taxon>
        <taxon>Coleoptera</taxon>
        <taxon>Polyphaga</taxon>
        <taxon>Elateriformia</taxon>
        <taxon>Buprestoidea</taxon>
        <taxon>Buprestidae</taxon>
        <taxon>Agrilinae</taxon>
        <taxon>Agrilus</taxon>
    </lineage>
</organism>
<dbReference type="InterPro" id="IPR027640">
    <property type="entry name" value="Kinesin-like_fam"/>
</dbReference>
<dbReference type="KEGG" id="apln:108741731"/>
<accession>A0A1W4X7U1</accession>
<comment type="similarity">
    <text evidence="7">Belongs to the TRAFAC class myosin-kinesin ATPase superfamily. Kinesin family.</text>
</comment>
<feature type="coiled-coil region" evidence="8">
    <location>
        <begin position="782"/>
        <end position="816"/>
    </location>
</feature>
<dbReference type="STRING" id="224129.A0A1W4X7U1"/>
<evidence type="ECO:0000256" key="6">
    <source>
        <dbReference type="ARBA" id="ARBA00023212"/>
    </source>
</evidence>
<evidence type="ECO:0000256" key="5">
    <source>
        <dbReference type="ARBA" id="ARBA00023054"/>
    </source>
</evidence>
<keyword evidence="6" id="KW-0206">Cytoskeleton</keyword>
<dbReference type="SUPFAM" id="SSF52540">
    <property type="entry name" value="P-loop containing nucleoside triphosphate hydrolases"/>
    <property type="match status" value="1"/>
</dbReference>
<keyword evidence="2" id="KW-0963">Cytoplasm</keyword>
<dbReference type="SMART" id="SM00129">
    <property type="entry name" value="KISc"/>
    <property type="match status" value="1"/>
</dbReference>
<keyword evidence="11" id="KW-1185">Reference proteome</keyword>
<evidence type="ECO:0000259" key="10">
    <source>
        <dbReference type="PROSITE" id="PS50067"/>
    </source>
</evidence>
<feature type="region of interest" description="Disordered" evidence="9">
    <location>
        <begin position="376"/>
        <end position="414"/>
    </location>
</feature>
<dbReference type="PANTHER" id="PTHR47969:SF15">
    <property type="entry name" value="CHROMOSOME-ASSOCIATED KINESIN KIF4A-RELATED"/>
    <property type="match status" value="1"/>
</dbReference>
<feature type="compositionally biased region" description="Acidic residues" evidence="9">
    <location>
        <begin position="404"/>
        <end position="414"/>
    </location>
</feature>
<feature type="domain" description="Kinesin motor" evidence="10">
    <location>
        <begin position="4"/>
        <end position="296"/>
    </location>
</feature>
<reference evidence="12" key="1">
    <citation type="submission" date="2025-08" db="UniProtKB">
        <authorList>
            <consortium name="RefSeq"/>
        </authorList>
    </citation>
    <scope>IDENTIFICATION</scope>
    <source>
        <tissue evidence="12">Entire body</tissue>
    </source>
</reference>
<dbReference type="InterPro" id="IPR036961">
    <property type="entry name" value="Kinesin_motor_dom_sf"/>
</dbReference>
<evidence type="ECO:0000256" key="3">
    <source>
        <dbReference type="ARBA" id="ARBA00022741"/>
    </source>
</evidence>
<dbReference type="GO" id="GO:0051231">
    <property type="term" value="P:spindle elongation"/>
    <property type="evidence" value="ECO:0007669"/>
    <property type="project" value="TreeGrafter"/>
</dbReference>
<dbReference type="GO" id="GO:0007018">
    <property type="term" value="P:microtubule-based movement"/>
    <property type="evidence" value="ECO:0007669"/>
    <property type="project" value="InterPro"/>
</dbReference>
<evidence type="ECO:0000256" key="4">
    <source>
        <dbReference type="ARBA" id="ARBA00022840"/>
    </source>
</evidence>
<keyword evidence="7" id="KW-0505">Motor protein</keyword>
<evidence type="ECO:0000313" key="11">
    <source>
        <dbReference type="Proteomes" id="UP000192223"/>
    </source>
</evidence>
<evidence type="ECO:0000256" key="7">
    <source>
        <dbReference type="PROSITE-ProRule" id="PRU00283"/>
    </source>
</evidence>
<dbReference type="InterPro" id="IPR001752">
    <property type="entry name" value="Kinesin_motor_dom"/>
</dbReference>
<feature type="binding site" evidence="7">
    <location>
        <begin position="79"/>
        <end position="86"/>
    </location>
    <ligand>
        <name>ATP</name>
        <dbReference type="ChEBI" id="CHEBI:30616"/>
    </ligand>
</feature>
<evidence type="ECO:0000256" key="9">
    <source>
        <dbReference type="SAM" id="MobiDB-lite"/>
    </source>
</evidence>
<dbReference type="PANTHER" id="PTHR47969">
    <property type="entry name" value="CHROMOSOME-ASSOCIATED KINESIN KIF4A-RELATED"/>
    <property type="match status" value="1"/>
</dbReference>
<dbReference type="InParanoid" id="A0A1W4X7U1"/>
<dbReference type="FunCoup" id="A0A1W4X7U1">
    <property type="interactions" value="54"/>
</dbReference>
<dbReference type="Pfam" id="PF00225">
    <property type="entry name" value="Kinesin"/>
    <property type="match status" value="2"/>
</dbReference>
<evidence type="ECO:0000256" key="2">
    <source>
        <dbReference type="ARBA" id="ARBA00022490"/>
    </source>
</evidence>
<dbReference type="GO" id="GO:0005524">
    <property type="term" value="F:ATP binding"/>
    <property type="evidence" value="ECO:0007669"/>
    <property type="project" value="UniProtKB-UniRule"/>
</dbReference>
<dbReference type="GO" id="GO:0005875">
    <property type="term" value="C:microtubule associated complex"/>
    <property type="evidence" value="ECO:0007669"/>
    <property type="project" value="TreeGrafter"/>
</dbReference>
<dbReference type="OrthoDB" id="540783at2759"/>
<dbReference type="PROSITE" id="PS50067">
    <property type="entry name" value="KINESIN_MOTOR_2"/>
    <property type="match status" value="1"/>
</dbReference>
<evidence type="ECO:0000256" key="8">
    <source>
        <dbReference type="SAM" id="Coils"/>
    </source>
</evidence>
<feature type="region of interest" description="Disordered" evidence="9">
    <location>
        <begin position="541"/>
        <end position="566"/>
    </location>
</feature>
<dbReference type="Proteomes" id="UP000192223">
    <property type="component" value="Unplaced"/>
</dbReference>
<dbReference type="InterPro" id="IPR027417">
    <property type="entry name" value="P-loop_NTPase"/>
</dbReference>
<sequence>MEINIETAIRVCPLRYDNEIICIQPNVYNNTVQFGNNQTYPVNYALPLDCSQNALFSSTVSPLINYFFEGCDVSVITFGQSGTGKTYTLLGPGLHCALSESEYGIILRFLREIYTKISHHTERTSIVRIAWTAIFGETIQDLLSSGSVECSSVSEAFELIQLGLSNITSRSVHTLFTVTLEQHWVIETATQHRISTASFMDLAGCDKIMITHNNMVTQSIPTDSGLLSLQQCVWALSETPFNVGNIPYNQSVLTTLLRDSFGGRAKTVLICCVSPFLKDFSETYYTLQFALRAQMVKNFVTFNSYTTYDTAHDNIDYFGLQFAANQLFKLVVNAEDLFKSLVVTNTLTRSQIDQISQWLMLKQECEECLSETSEPRRSLEIIEEEEAESSRSESEDTDLGEKEKEEDEFVDDDEENISERIKKLMEKFRFSTNLVVTNINTATQGERINSQVKESTIHSNKTFHMLGARRRRGSLHTPLDFPFLLSMSTSHIEDNCDLENSNSESDNFGLKDFCTSTEECEKQIEKVDNNSQKKGKFIQDVFKSKNSKNKSKGKVEQLRKTKHNSHVMDTKTLTPQTKTNQEKLKTAEKSKIFEIEGNPSSLRKHVNKSKQKEICTKHSNQIDSVKRSDNLDDTNKELITSQDLCLTKYESLSSSCKSQSEYSTNSNLDNLRHEIRNLRRTRDYLVERLCNIDTKMNKRILSEDEERKLLQYEEAIGAIDFAIEYKNQIMCGCATLTSKPSPKYEEYAEKMMIERLLKLNDNEMRSLLHQYFEKVVDLRFSSKKLEVQLNEMEAQNDSLTCRVQNLTQTLQQVRQQHEDKLHLMMRHFTNEDGNERKFSRLFERSKQAALALQVAQGPGKQIDKGIIARFTRYARQETVPRQLQVVNTQPQAKVTRQKNKLIIQQNNK</sequence>
<dbReference type="GeneID" id="108741731"/>
<dbReference type="GO" id="GO:0003777">
    <property type="term" value="F:microtubule motor activity"/>
    <property type="evidence" value="ECO:0007669"/>
    <property type="project" value="InterPro"/>
</dbReference>
<dbReference type="Gene3D" id="3.40.850.10">
    <property type="entry name" value="Kinesin motor domain"/>
    <property type="match status" value="2"/>
</dbReference>
<proteinExistence type="inferred from homology"/>